<dbReference type="Gene3D" id="1.10.1200.10">
    <property type="entry name" value="ACP-like"/>
    <property type="match status" value="1"/>
</dbReference>
<dbReference type="InterPro" id="IPR036736">
    <property type="entry name" value="ACP-like_sf"/>
</dbReference>
<comment type="caution">
    <text evidence="1">The sequence shown here is derived from an EMBL/GenBank/DDBJ whole genome shotgun (WGS) entry which is preliminary data.</text>
</comment>
<proteinExistence type="predicted"/>
<dbReference type="RefSeq" id="WP_184881253.1">
    <property type="nucleotide sequence ID" value="NZ_BOOV01000007.1"/>
</dbReference>
<reference evidence="1 2" key="1">
    <citation type="submission" date="2020-08" db="EMBL/GenBank/DDBJ databases">
        <title>Sequencing the genomes of 1000 actinobacteria strains.</title>
        <authorList>
            <person name="Klenk H.-P."/>
        </authorList>
    </citation>
    <scope>NUCLEOTIDE SEQUENCE [LARGE SCALE GENOMIC DNA]</scope>
    <source>
        <strain evidence="1 2">DSM 45784</strain>
    </source>
</reference>
<accession>A0A7W7D7U9</accession>
<dbReference type="AlphaFoldDB" id="A0A7W7D7U9"/>
<gene>
    <name evidence="1" type="ORF">BJ982_003426</name>
</gene>
<evidence type="ECO:0000313" key="2">
    <source>
        <dbReference type="Proteomes" id="UP000542210"/>
    </source>
</evidence>
<dbReference type="SUPFAM" id="SSF47336">
    <property type="entry name" value="ACP-like"/>
    <property type="match status" value="1"/>
</dbReference>
<keyword evidence="2" id="KW-1185">Reference proteome</keyword>
<protein>
    <submittedName>
        <fullName evidence="1">Acyl carrier protein</fullName>
    </submittedName>
</protein>
<name>A0A7W7D7U9_9ACTN</name>
<organism evidence="1 2">
    <name type="scientific">Sphaerisporangium siamense</name>
    <dbReference type="NCBI Taxonomy" id="795645"/>
    <lineage>
        <taxon>Bacteria</taxon>
        <taxon>Bacillati</taxon>
        <taxon>Actinomycetota</taxon>
        <taxon>Actinomycetes</taxon>
        <taxon>Streptosporangiales</taxon>
        <taxon>Streptosporangiaceae</taxon>
        <taxon>Sphaerisporangium</taxon>
    </lineage>
</organism>
<dbReference type="Proteomes" id="UP000542210">
    <property type="component" value="Unassembled WGS sequence"/>
</dbReference>
<dbReference type="EMBL" id="JACHND010000001">
    <property type="protein sequence ID" value="MBB4701882.1"/>
    <property type="molecule type" value="Genomic_DNA"/>
</dbReference>
<evidence type="ECO:0000313" key="1">
    <source>
        <dbReference type="EMBL" id="MBB4701882.1"/>
    </source>
</evidence>
<sequence length="83" mass="9075">MPEGMSAAEFADYLTRSVGRAGTALDRDRPLGEQLDVDSSRLMELSIALELELGMDLPDDVDLRALSPAALYRDYRADSRAGD</sequence>